<dbReference type="GO" id="GO:0072546">
    <property type="term" value="C:EMC complex"/>
    <property type="evidence" value="ECO:0007669"/>
    <property type="project" value="TreeGrafter"/>
</dbReference>
<dbReference type="PANTHER" id="PTHR13605">
    <property type="entry name" value="ER MEMBRANE PROTEIN COMPLEX SUBUNIT 7"/>
    <property type="match status" value="1"/>
</dbReference>
<dbReference type="Proteomes" id="UP000053237">
    <property type="component" value="Unassembled WGS sequence"/>
</dbReference>
<dbReference type="InParanoid" id="A0A024GKP2"/>
<feature type="signal peptide" evidence="8">
    <location>
        <begin position="1"/>
        <end position="22"/>
    </location>
</feature>
<feature type="transmembrane region" description="Helical" evidence="7">
    <location>
        <begin position="135"/>
        <end position="153"/>
    </location>
</feature>
<keyword evidence="11" id="KW-1185">Reference proteome</keyword>
<dbReference type="PANTHER" id="PTHR13605:SF4">
    <property type="entry name" value="ER MEMBRANE PROTEIN COMPLEX SUBUNIT 7"/>
    <property type="match status" value="1"/>
</dbReference>
<evidence type="ECO:0000256" key="7">
    <source>
        <dbReference type="SAM" id="Phobius"/>
    </source>
</evidence>
<dbReference type="EMBL" id="CAIX01000170">
    <property type="protein sequence ID" value="CCI47421.1"/>
    <property type="molecule type" value="Genomic_DNA"/>
</dbReference>
<comment type="similarity">
    <text evidence="2">Belongs to the EMC7 family.</text>
</comment>
<dbReference type="InterPro" id="IPR019008">
    <property type="entry name" value="Beta_sandwich_EMC7"/>
</dbReference>
<dbReference type="STRING" id="65357.A0A024GKP2"/>
<reference evidence="10 11" key="1">
    <citation type="submission" date="2012-05" db="EMBL/GenBank/DDBJ databases">
        <title>Recombination and specialization in a pathogen metapopulation.</title>
        <authorList>
            <person name="Gardiner A."/>
            <person name="Kemen E."/>
            <person name="Schultz-Larsen T."/>
            <person name="MacLean D."/>
            <person name="Van Oosterhout C."/>
            <person name="Jones J.D.G."/>
        </authorList>
    </citation>
    <scope>NUCLEOTIDE SEQUENCE [LARGE SCALE GENOMIC DNA]</scope>
    <source>
        <strain evidence="10 11">Ac Nc2</strain>
    </source>
</reference>
<dbReference type="AlphaFoldDB" id="A0A024GKP2"/>
<evidence type="ECO:0000256" key="2">
    <source>
        <dbReference type="ARBA" id="ARBA00008880"/>
    </source>
</evidence>
<evidence type="ECO:0000256" key="1">
    <source>
        <dbReference type="ARBA" id="ARBA00004167"/>
    </source>
</evidence>
<gene>
    <name evidence="10" type="ORF">BN9_084280</name>
</gene>
<evidence type="ECO:0000256" key="6">
    <source>
        <dbReference type="ARBA" id="ARBA00023136"/>
    </source>
</evidence>
<evidence type="ECO:0000256" key="4">
    <source>
        <dbReference type="ARBA" id="ARBA00022729"/>
    </source>
</evidence>
<keyword evidence="5 7" id="KW-1133">Transmembrane helix</keyword>
<accession>A0A024GKP2</accession>
<evidence type="ECO:0000313" key="11">
    <source>
        <dbReference type="Proteomes" id="UP000053237"/>
    </source>
</evidence>
<feature type="chain" id="PRO_5001532471" description="ER membrane protein complex subunit 7 beta-sandwich domain-containing protein" evidence="8">
    <location>
        <begin position="23"/>
        <end position="199"/>
    </location>
</feature>
<feature type="domain" description="ER membrane protein complex subunit 7 beta-sandwich" evidence="9">
    <location>
        <begin position="36"/>
        <end position="141"/>
    </location>
</feature>
<evidence type="ECO:0000313" key="10">
    <source>
        <dbReference type="EMBL" id="CCI47421.1"/>
    </source>
</evidence>
<name>A0A024GKP2_9STRA</name>
<evidence type="ECO:0000256" key="3">
    <source>
        <dbReference type="ARBA" id="ARBA00022692"/>
    </source>
</evidence>
<dbReference type="InterPro" id="IPR013784">
    <property type="entry name" value="Carb-bd-like_fold"/>
</dbReference>
<evidence type="ECO:0000256" key="5">
    <source>
        <dbReference type="ARBA" id="ARBA00022989"/>
    </source>
</evidence>
<organism evidence="10 11">
    <name type="scientific">Albugo candida</name>
    <dbReference type="NCBI Taxonomy" id="65357"/>
    <lineage>
        <taxon>Eukaryota</taxon>
        <taxon>Sar</taxon>
        <taxon>Stramenopiles</taxon>
        <taxon>Oomycota</taxon>
        <taxon>Peronosporomycetes</taxon>
        <taxon>Albuginales</taxon>
        <taxon>Albuginaceae</taxon>
        <taxon>Albugo</taxon>
    </lineage>
</organism>
<dbReference type="GO" id="GO:0030246">
    <property type="term" value="F:carbohydrate binding"/>
    <property type="evidence" value="ECO:0007669"/>
    <property type="project" value="InterPro"/>
</dbReference>
<sequence length="199" mass="22665">MSAAQWLYRLLFLQLYVIVLNSFEIHGNISIPNQIQVPPLRLLLNGQEKITYTLYNGRFTFFNVSEGTHTLEIPSAKYYFSQFTINISPDGTIQAFETKFPDAPSVPIEYPITTQPLTEIDYFEKRESLNILRMIMNPSFLTVILPIGLMYLLPKLSKSMMDPEELKKAQEEMAGQNPQALLQGFFGGGQANVEDSDEE</sequence>
<keyword evidence="3 7" id="KW-0812">Transmembrane</keyword>
<dbReference type="InterPro" id="IPR039163">
    <property type="entry name" value="EMC7"/>
</dbReference>
<comment type="subcellular location">
    <subcellularLocation>
        <location evidence="1">Membrane</location>
        <topology evidence="1">Single-pass membrane protein</topology>
    </subcellularLocation>
</comment>
<evidence type="ECO:0000256" key="8">
    <source>
        <dbReference type="SAM" id="SignalP"/>
    </source>
</evidence>
<dbReference type="OrthoDB" id="27095at2759"/>
<keyword evidence="4 8" id="KW-0732">Signal</keyword>
<dbReference type="Pfam" id="PF09430">
    <property type="entry name" value="EMC7_beta-sandw"/>
    <property type="match status" value="1"/>
</dbReference>
<evidence type="ECO:0000259" key="9">
    <source>
        <dbReference type="Pfam" id="PF09430"/>
    </source>
</evidence>
<comment type="caution">
    <text evidence="10">The sequence shown here is derived from an EMBL/GenBank/DDBJ whole genome shotgun (WGS) entry which is preliminary data.</text>
</comment>
<keyword evidence="6 7" id="KW-0472">Membrane</keyword>
<protein>
    <recommendedName>
        <fullName evidence="9">ER membrane protein complex subunit 7 beta-sandwich domain-containing protein</fullName>
    </recommendedName>
</protein>
<dbReference type="SUPFAM" id="SSF49452">
    <property type="entry name" value="Starch-binding domain-like"/>
    <property type="match status" value="1"/>
</dbReference>
<proteinExistence type="inferred from homology"/>